<dbReference type="EMBL" id="SJPS01000003">
    <property type="protein sequence ID" value="TWU27447.1"/>
    <property type="molecule type" value="Genomic_DNA"/>
</dbReference>
<name>A0A5C6CVA9_9BACT</name>
<dbReference type="NCBIfam" id="TIGR04294">
    <property type="entry name" value="pre_pil_HX9DG"/>
    <property type="match status" value="1"/>
</dbReference>
<dbReference type="InterPro" id="IPR027558">
    <property type="entry name" value="Pre_pil_HX9DG_C"/>
</dbReference>
<keyword evidence="3" id="KW-1185">Reference proteome</keyword>
<dbReference type="PANTHER" id="PTHR30093">
    <property type="entry name" value="GENERAL SECRETION PATHWAY PROTEIN G"/>
    <property type="match status" value="1"/>
</dbReference>
<dbReference type="Pfam" id="PF07596">
    <property type="entry name" value="SBP_bac_10"/>
    <property type="match status" value="1"/>
</dbReference>
<dbReference type="InterPro" id="IPR011453">
    <property type="entry name" value="DUF1559"/>
</dbReference>
<protein>
    <submittedName>
        <fullName evidence="2">Type II secretion system protein G</fullName>
    </submittedName>
</protein>
<organism evidence="2 3">
    <name type="scientific">Bythopirellula polymerisocia</name>
    <dbReference type="NCBI Taxonomy" id="2528003"/>
    <lineage>
        <taxon>Bacteria</taxon>
        <taxon>Pseudomonadati</taxon>
        <taxon>Planctomycetota</taxon>
        <taxon>Planctomycetia</taxon>
        <taxon>Pirellulales</taxon>
        <taxon>Lacipirellulaceae</taxon>
        <taxon>Bythopirellula</taxon>
    </lineage>
</organism>
<dbReference type="RefSeq" id="WP_146450655.1">
    <property type="nucleotide sequence ID" value="NZ_SJPS01000003.1"/>
</dbReference>
<evidence type="ECO:0000313" key="3">
    <source>
        <dbReference type="Proteomes" id="UP000318437"/>
    </source>
</evidence>
<dbReference type="AlphaFoldDB" id="A0A5C6CVA9"/>
<feature type="domain" description="DUF1559" evidence="1">
    <location>
        <begin position="33"/>
        <end position="386"/>
    </location>
</feature>
<dbReference type="Gene3D" id="3.30.700.10">
    <property type="entry name" value="Glycoprotein, Type 4 Pilin"/>
    <property type="match status" value="1"/>
</dbReference>
<gene>
    <name evidence="2" type="primary">xcpT_6</name>
    <name evidence="2" type="ORF">Pla144_22200</name>
</gene>
<dbReference type="NCBIfam" id="TIGR02532">
    <property type="entry name" value="IV_pilin_GFxxxE"/>
    <property type="match status" value="1"/>
</dbReference>
<dbReference type="InterPro" id="IPR012902">
    <property type="entry name" value="N_methyl_site"/>
</dbReference>
<reference evidence="2 3" key="1">
    <citation type="submission" date="2019-02" db="EMBL/GenBank/DDBJ databases">
        <title>Deep-cultivation of Planctomycetes and their phenomic and genomic characterization uncovers novel biology.</title>
        <authorList>
            <person name="Wiegand S."/>
            <person name="Jogler M."/>
            <person name="Boedeker C."/>
            <person name="Pinto D."/>
            <person name="Vollmers J."/>
            <person name="Rivas-Marin E."/>
            <person name="Kohn T."/>
            <person name="Peeters S.H."/>
            <person name="Heuer A."/>
            <person name="Rast P."/>
            <person name="Oberbeckmann S."/>
            <person name="Bunk B."/>
            <person name="Jeske O."/>
            <person name="Meyerdierks A."/>
            <person name="Storesund J.E."/>
            <person name="Kallscheuer N."/>
            <person name="Luecker S."/>
            <person name="Lage O.M."/>
            <person name="Pohl T."/>
            <person name="Merkel B.J."/>
            <person name="Hornburger P."/>
            <person name="Mueller R.-W."/>
            <person name="Bruemmer F."/>
            <person name="Labrenz M."/>
            <person name="Spormann A.M."/>
            <person name="Op Den Camp H."/>
            <person name="Overmann J."/>
            <person name="Amann R."/>
            <person name="Jetten M.S.M."/>
            <person name="Mascher T."/>
            <person name="Medema M.H."/>
            <person name="Devos D.P."/>
            <person name="Kaster A.-K."/>
            <person name="Ovreas L."/>
            <person name="Rohde M."/>
            <person name="Galperin M.Y."/>
            <person name="Jogler C."/>
        </authorList>
    </citation>
    <scope>NUCLEOTIDE SEQUENCE [LARGE SCALE GENOMIC DNA]</scope>
    <source>
        <strain evidence="2 3">Pla144</strain>
    </source>
</reference>
<accession>A0A5C6CVA9</accession>
<dbReference type="OrthoDB" id="251754at2"/>
<dbReference type="Pfam" id="PF07963">
    <property type="entry name" value="N_methyl"/>
    <property type="match status" value="1"/>
</dbReference>
<evidence type="ECO:0000259" key="1">
    <source>
        <dbReference type="Pfam" id="PF07596"/>
    </source>
</evidence>
<dbReference type="Proteomes" id="UP000318437">
    <property type="component" value="Unassembled WGS sequence"/>
</dbReference>
<proteinExistence type="predicted"/>
<dbReference type="InterPro" id="IPR045584">
    <property type="entry name" value="Pilin-like"/>
</dbReference>
<dbReference type="PANTHER" id="PTHR30093:SF2">
    <property type="entry name" value="TYPE II SECRETION SYSTEM PROTEIN H"/>
    <property type="match status" value="1"/>
</dbReference>
<evidence type="ECO:0000313" key="2">
    <source>
        <dbReference type="EMBL" id="TWU27447.1"/>
    </source>
</evidence>
<sequence length="405" mass="42372">MKKASPPGFTLVELLVVIAIIGVLVALLLPAIQAAREAARRSSCTNNLKQIALSCSNFESANTFFPPGGPTCVDIQSSFPGGQANKSSFIVAGTQKGCECYGPDWAVQLLGYIEQGSLANLASRALKTFPEDLQEANPMDNWDAKRGDEFGLGGKNNQTFLCPSAGSDTSLVYNDDDDGTSGTSLGNLVKGNYVACFGGGYMMHAVPLESNDAAALAGAPVRRENGTGRLVSAPPEYLAGSFSMVRIQKFPAGARLGRGTKPAQISDGLSNTVLLSEVLTWDGSSPTKTGDEGSGNDDWRGVWMIPSAGAGAFMGYQTPNSKEPDIIPACGTGIRETAEWSDMPCEERSAESSGGNNYAAARSRHSQGVNAAMADASVRFVENEIDGVVWQAMCTRAGGEVVDGG</sequence>
<dbReference type="SUPFAM" id="SSF54523">
    <property type="entry name" value="Pili subunits"/>
    <property type="match status" value="1"/>
</dbReference>
<comment type="caution">
    <text evidence="2">The sequence shown here is derived from an EMBL/GenBank/DDBJ whole genome shotgun (WGS) entry which is preliminary data.</text>
</comment>